<dbReference type="RefSeq" id="WP_072908708.1">
    <property type="nucleotide sequence ID" value="NZ_FQZT01000007.1"/>
</dbReference>
<reference evidence="4 5" key="1">
    <citation type="submission" date="2016-11" db="EMBL/GenBank/DDBJ databases">
        <authorList>
            <person name="Jaros S."/>
            <person name="Januszkiewicz K."/>
            <person name="Wedrychowicz H."/>
        </authorList>
    </citation>
    <scope>NUCLEOTIDE SEQUENCE [LARGE SCALE GENOMIC DNA]</scope>
    <source>
        <strain evidence="4 5">DSM 5091</strain>
    </source>
</reference>
<protein>
    <submittedName>
        <fullName evidence="4">Transcriptional regulator, TetR family</fullName>
    </submittedName>
</protein>
<dbReference type="InterPro" id="IPR050624">
    <property type="entry name" value="HTH-type_Tx_Regulator"/>
</dbReference>
<proteinExistence type="predicted"/>
<accession>A0A1M6IIY6</accession>
<evidence type="ECO:0000259" key="3">
    <source>
        <dbReference type="PROSITE" id="PS50977"/>
    </source>
</evidence>
<dbReference type="PROSITE" id="PS50977">
    <property type="entry name" value="HTH_TETR_2"/>
    <property type="match status" value="1"/>
</dbReference>
<gene>
    <name evidence="4" type="ORF">SAMN02745165_02127</name>
</gene>
<dbReference type="STRING" id="1122189.SAMN02745165_02127"/>
<name>A0A1M6IIY6_MALRU</name>
<evidence type="ECO:0000313" key="4">
    <source>
        <dbReference type="EMBL" id="SHJ34421.1"/>
    </source>
</evidence>
<dbReference type="InterPro" id="IPR009057">
    <property type="entry name" value="Homeodomain-like_sf"/>
</dbReference>
<organism evidence="4 5">
    <name type="scientific">Malonomonas rubra DSM 5091</name>
    <dbReference type="NCBI Taxonomy" id="1122189"/>
    <lineage>
        <taxon>Bacteria</taxon>
        <taxon>Pseudomonadati</taxon>
        <taxon>Thermodesulfobacteriota</taxon>
        <taxon>Desulfuromonadia</taxon>
        <taxon>Desulfuromonadales</taxon>
        <taxon>Geopsychrobacteraceae</taxon>
        <taxon>Malonomonas</taxon>
    </lineage>
</organism>
<dbReference type="Proteomes" id="UP000184171">
    <property type="component" value="Unassembled WGS sequence"/>
</dbReference>
<dbReference type="PRINTS" id="PR00455">
    <property type="entry name" value="HTHTETR"/>
</dbReference>
<evidence type="ECO:0000256" key="2">
    <source>
        <dbReference type="PROSITE-ProRule" id="PRU00335"/>
    </source>
</evidence>
<dbReference type="SUPFAM" id="SSF46689">
    <property type="entry name" value="Homeodomain-like"/>
    <property type="match status" value="1"/>
</dbReference>
<dbReference type="SUPFAM" id="SSF48498">
    <property type="entry name" value="Tetracyclin repressor-like, C-terminal domain"/>
    <property type="match status" value="1"/>
</dbReference>
<dbReference type="PANTHER" id="PTHR43479:SF11">
    <property type="entry name" value="ACREF_ENVCD OPERON REPRESSOR-RELATED"/>
    <property type="match status" value="1"/>
</dbReference>
<dbReference type="AlphaFoldDB" id="A0A1M6IIY6"/>
<keyword evidence="1 2" id="KW-0238">DNA-binding</keyword>
<keyword evidence="5" id="KW-1185">Reference proteome</keyword>
<dbReference type="InterPro" id="IPR036271">
    <property type="entry name" value="Tet_transcr_reg_TetR-rel_C_sf"/>
</dbReference>
<evidence type="ECO:0000256" key="1">
    <source>
        <dbReference type="ARBA" id="ARBA00023125"/>
    </source>
</evidence>
<dbReference type="GO" id="GO:0003677">
    <property type="term" value="F:DNA binding"/>
    <property type="evidence" value="ECO:0007669"/>
    <property type="project" value="UniProtKB-UniRule"/>
</dbReference>
<dbReference type="OrthoDB" id="9793734at2"/>
<dbReference type="EMBL" id="FQZT01000007">
    <property type="protein sequence ID" value="SHJ34421.1"/>
    <property type="molecule type" value="Genomic_DNA"/>
</dbReference>
<dbReference type="Gene3D" id="1.10.357.10">
    <property type="entry name" value="Tetracycline Repressor, domain 2"/>
    <property type="match status" value="1"/>
</dbReference>
<dbReference type="Pfam" id="PF00440">
    <property type="entry name" value="TetR_N"/>
    <property type="match status" value="1"/>
</dbReference>
<evidence type="ECO:0000313" key="5">
    <source>
        <dbReference type="Proteomes" id="UP000184171"/>
    </source>
</evidence>
<dbReference type="PANTHER" id="PTHR43479">
    <property type="entry name" value="ACREF/ENVCD OPERON REPRESSOR-RELATED"/>
    <property type="match status" value="1"/>
</dbReference>
<feature type="domain" description="HTH tetR-type" evidence="3">
    <location>
        <begin position="13"/>
        <end position="73"/>
    </location>
</feature>
<sequence>MPRTAEQNKAILDKRRAQILSCGLQVFSNKGLKAAKISDIAQLASISQGLTYHYFKSKEDLFAELIAIAFKQMNRGALELAAMEMPARQKVSAALQGLLDEIESNEEFSLYVLLVAQASISAAIPEEIKQVLQSRSQISYMVVEKIFAEGQQQGCVKNFPPREMAILFWTVIKGLAMNKVTLGEAYQAPSLQMLQEMFLLPE</sequence>
<dbReference type="InterPro" id="IPR001647">
    <property type="entry name" value="HTH_TetR"/>
</dbReference>
<feature type="DNA-binding region" description="H-T-H motif" evidence="2">
    <location>
        <begin position="36"/>
        <end position="55"/>
    </location>
</feature>